<dbReference type="Proteomes" id="UP001525961">
    <property type="component" value="Unassembled WGS sequence"/>
</dbReference>
<protein>
    <submittedName>
        <fullName evidence="1">Uncharacterized protein</fullName>
    </submittedName>
</protein>
<proteinExistence type="predicted"/>
<accession>A0ABT2NFY5</accession>
<name>A0ABT2NFY5_9CYAN</name>
<evidence type="ECO:0000313" key="2">
    <source>
        <dbReference type="Proteomes" id="UP001525961"/>
    </source>
</evidence>
<dbReference type="RefSeq" id="WP_261237759.1">
    <property type="nucleotide sequence ID" value="NZ_JAMXFA010000079.1"/>
</dbReference>
<evidence type="ECO:0000313" key="1">
    <source>
        <dbReference type="EMBL" id="MCT7981603.1"/>
    </source>
</evidence>
<keyword evidence="2" id="KW-1185">Reference proteome</keyword>
<gene>
    <name evidence="1" type="ORF">NG792_28170</name>
</gene>
<organism evidence="1 2">
    <name type="scientific">Laspinema olomoucense D3b</name>
    <dbReference type="NCBI Taxonomy" id="2953688"/>
    <lineage>
        <taxon>Bacteria</taxon>
        <taxon>Bacillati</taxon>
        <taxon>Cyanobacteriota</taxon>
        <taxon>Cyanophyceae</taxon>
        <taxon>Oscillatoriophycideae</taxon>
        <taxon>Oscillatoriales</taxon>
        <taxon>Laspinemataceae</taxon>
        <taxon>Laspinema</taxon>
        <taxon>Laspinema olomoucense</taxon>
    </lineage>
</organism>
<reference evidence="1 2" key="1">
    <citation type="journal article" date="2022" name="Front. Microbiol.">
        <title>High genomic differentiation and limited gene flow indicate recent cryptic speciation within the genus Laspinema (cyanobacteria).</title>
        <authorList>
            <person name="Stanojkovic A."/>
            <person name="Skoupy S."/>
            <person name="Skaloud P."/>
            <person name="Dvorak P."/>
        </authorList>
    </citation>
    <scope>NUCLEOTIDE SEQUENCE [LARGE SCALE GENOMIC DNA]</scope>
    <source>
        <strain evidence="1 2">D3b</strain>
    </source>
</reference>
<comment type="caution">
    <text evidence="1">The sequence shown here is derived from an EMBL/GenBank/DDBJ whole genome shotgun (WGS) entry which is preliminary data.</text>
</comment>
<dbReference type="EMBL" id="JAMXFA010000079">
    <property type="protein sequence ID" value="MCT7981603.1"/>
    <property type="molecule type" value="Genomic_DNA"/>
</dbReference>
<sequence>MDKELERLERLLNHYYNLVKNGNKTALADYLKIVETKQRIINSTLKEERDKYYTLSQEFYKLLELHYKTVFTSENLEQVRDGLKTEVESLAVDLFVSGKLDPALLSPFKSE</sequence>